<evidence type="ECO:0000256" key="9">
    <source>
        <dbReference type="ARBA" id="ARBA00022946"/>
    </source>
</evidence>
<accession>A0A2N9I9W3</accession>
<evidence type="ECO:0000256" key="11">
    <source>
        <dbReference type="ARBA" id="ARBA00023004"/>
    </source>
</evidence>
<dbReference type="InterPro" id="IPR016084">
    <property type="entry name" value="Haem_Oase-like_multi-hlx"/>
</dbReference>
<proteinExistence type="inferred from homology"/>
<protein>
    <recommendedName>
        <fullName evidence="3">heme oxygenase (biliverdin-producing)</fullName>
        <ecNumber evidence="3">1.14.14.18</ecNumber>
    </recommendedName>
</protein>
<dbReference type="InterPro" id="IPR016053">
    <property type="entry name" value="Haem_Oase-like"/>
</dbReference>
<organism evidence="12">
    <name type="scientific">Fagus sylvatica</name>
    <name type="common">Beechnut</name>
    <dbReference type="NCBI Taxonomy" id="28930"/>
    <lineage>
        <taxon>Eukaryota</taxon>
        <taxon>Viridiplantae</taxon>
        <taxon>Streptophyta</taxon>
        <taxon>Embryophyta</taxon>
        <taxon>Tracheophyta</taxon>
        <taxon>Spermatophyta</taxon>
        <taxon>Magnoliopsida</taxon>
        <taxon>eudicotyledons</taxon>
        <taxon>Gunneridae</taxon>
        <taxon>Pentapetalae</taxon>
        <taxon>rosids</taxon>
        <taxon>fabids</taxon>
        <taxon>Fagales</taxon>
        <taxon>Fagaceae</taxon>
        <taxon>Fagus</taxon>
    </lineage>
</organism>
<comment type="similarity">
    <text evidence="2">Belongs to the heme oxygenase family.</text>
</comment>
<keyword evidence="6" id="KW-0349">Heme</keyword>
<keyword evidence="7" id="KW-0934">Plastid</keyword>
<dbReference type="AlphaFoldDB" id="A0A2N9I9W3"/>
<keyword evidence="5" id="KW-0602">Photosynthesis</keyword>
<dbReference type="GO" id="GO:0010024">
    <property type="term" value="P:phytochromobilin biosynthetic process"/>
    <property type="evidence" value="ECO:0007669"/>
    <property type="project" value="TreeGrafter"/>
</dbReference>
<keyword evidence="8" id="KW-0479">Metal-binding</keyword>
<keyword evidence="4" id="KW-0150">Chloroplast</keyword>
<evidence type="ECO:0000256" key="5">
    <source>
        <dbReference type="ARBA" id="ARBA00022531"/>
    </source>
</evidence>
<evidence type="ECO:0000313" key="12">
    <source>
        <dbReference type="EMBL" id="SPD20944.1"/>
    </source>
</evidence>
<evidence type="ECO:0000256" key="8">
    <source>
        <dbReference type="ARBA" id="ARBA00022723"/>
    </source>
</evidence>
<dbReference type="CDD" id="cd19165">
    <property type="entry name" value="HemeO"/>
    <property type="match status" value="1"/>
</dbReference>
<dbReference type="PANTHER" id="PTHR35703:SF2">
    <property type="entry name" value="HEME OXYGENASE 1, CHLOROPLASTIC-RELATED"/>
    <property type="match status" value="1"/>
</dbReference>
<comment type="subcellular location">
    <subcellularLocation>
        <location evidence="1">Plastid</location>
        <location evidence="1">Chloroplast</location>
    </subcellularLocation>
</comment>
<dbReference type="GO" id="GO:0046872">
    <property type="term" value="F:metal ion binding"/>
    <property type="evidence" value="ECO:0007669"/>
    <property type="project" value="UniProtKB-KW"/>
</dbReference>
<dbReference type="GO" id="GO:0006788">
    <property type="term" value="P:heme oxidation"/>
    <property type="evidence" value="ECO:0007669"/>
    <property type="project" value="InterPro"/>
</dbReference>
<dbReference type="PIRSF" id="PIRSF030219">
    <property type="entry name" value="Heme_Oase_decyc_pln"/>
    <property type="match status" value="1"/>
</dbReference>
<dbReference type="GO" id="GO:0015979">
    <property type="term" value="P:photosynthesis"/>
    <property type="evidence" value="ECO:0007669"/>
    <property type="project" value="UniProtKB-KW"/>
</dbReference>
<gene>
    <name evidence="12" type="ORF">FSB_LOCUS48826</name>
</gene>
<evidence type="ECO:0000256" key="6">
    <source>
        <dbReference type="ARBA" id="ARBA00022617"/>
    </source>
</evidence>
<dbReference type="EMBL" id="OIVN01005112">
    <property type="protein sequence ID" value="SPD20944.1"/>
    <property type="molecule type" value="Genomic_DNA"/>
</dbReference>
<dbReference type="InterPro" id="IPR002051">
    <property type="entry name" value="Haem_Oase"/>
</dbReference>
<dbReference type="PANTHER" id="PTHR35703">
    <property type="entry name" value="HEME OXYGENASE 1, CHLOROPLASTIC-RELATED"/>
    <property type="match status" value="1"/>
</dbReference>
<evidence type="ECO:0000256" key="4">
    <source>
        <dbReference type="ARBA" id="ARBA00022528"/>
    </source>
</evidence>
<evidence type="ECO:0000256" key="10">
    <source>
        <dbReference type="ARBA" id="ARBA00023002"/>
    </source>
</evidence>
<sequence length="274" mass="31231">MPLKASVVVVSATTAEKPKKRYPGESKGFVEEMRFVAMKLHTKDQAKEGEKEVKEPEERPVAKWDPNVDGYLRFLVDSKLVYDTLEGIVDKAAFPSCRRWPRGARRRGVFPTPDEAIGLPRGTSLAAGLAPTEDAEFRNTGLERSEKLAKDLEWFKEQGYTIPEPSSPGVTYSQYLKELSENDPQAFLCHFYNVYFAHSAGGRMIGRKVAEKILNNKELEFYKWDGDLSQLLQNVREKLNKVAEGWTREEKNHCLEETEKSFMHSGEILRLILS</sequence>
<dbReference type="GO" id="GO:0004392">
    <property type="term" value="F:heme oxygenase (decyclizing) activity"/>
    <property type="evidence" value="ECO:0007669"/>
    <property type="project" value="UniProtKB-EC"/>
</dbReference>
<dbReference type="InterPro" id="IPR016951">
    <property type="entry name" value="Haem_Oase_decyc_pln"/>
</dbReference>
<evidence type="ECO:0000256" key="7">
    <source>
        <dbReference type="ARBA" id="ARBA00022640"/>
    </source>
</evidence>
<dbReference type="SUPFAM" id="SSF48613">
    <property type="entry name" value="Heme oxygenase-like"/>
    <property type="match status" value="1"/>
</dbReference>
<dbReference type="Pfam" id="PF01126">
    <property type="entry name" value="Heme_oxygenase"/>
    <property type="match status" value="1"/>
</dbReference>
<dbReference type="EC" id="1.14.14.18" evidence="3"/>
<keyword evidence="9" id="KW-0809">Transit peptide</keyword>
<reference evidence="12" key="1">
    <citation type="submission" date="2018-02" db="EMBL/GenBank/DDBJ databases">
        <authorList>
            <person name="Cohen D.B."/>
            <person name="Kent A.D."/>
        </authorList>
    </citation>
    <scope>NUCLEOTIDE SEQUENCE</scope>
</reference>
<dbReference type="GO" id="GO:0009507">
    <property type="term" value="C:chloroplast"/>
    <property type="evidence" value="ECO:0007669"/>
    <property type="project" value="UniProtKB-SubCell"/>
</dbReference>
<name>A0A2N9I9W3_FAGSY</name>
<dbReference type="Gene3D" id="1.20.910.10">
    <property type="entry name" value="Heme oxygenase-like"/>
    <property type="match status" value="1"/>
</dbReference>
<evidence type="ECO:0000256" key="1">
    <source>
        <dbReference type="ARBA" id="ARBA00004229"/>
    </source>
</evidence>
<keyword evidence="11" id="KW-0408">Iron</keyword>
<keyword evidence="10" id="KW-0560">Oxidoreductase</keyword>
<evidence type="ECO:0000256" key="3">
    <source>
        <dbReference type="ARBA" id="ARBA00012360"/>
    </source>
</evidence>
<evidence type="ECO:0000256" key="2">
    <source>
        <dbReference type="ARBA" id="ARBA00006134"/>
    </source>
</evidence>